<dbReference type="CDD" id="cd06333">
    <property type="entry name" value="PBP1_ABC_RPA1789-like"/>
    <property type="match status" value="1"/>
</dbReference>
<dbReference type="Pfam" id="PF13458">
    <property type="entry name" value="Peripla_BP_6"/>
    <property type="match status" value="1"/>
</dbReference>
<organism evidence="3 4">
    <name type="scientific">Azospira inquinata</name>
    <dbReference type="NCBI Taxonomy" id="2785627"/>
    <lineage>
        <taxon>Bacteria</taxon>
        <taxon>Pseudomonadati</taxon>
        <taxon>Pseudomonadota</taxon>
        <taxon>Betaproteobacteria</taxon>
        <taxon>Rhodocyclales</taxon>
        <taxon>Rhodocyclaceae</taxon>
        <taxon>Azospira</taxon>
    </lineage>
</organism>
<proteinExistence type="predicted"/>
<dbReference type="PANTHER" id="PTHR30483">
    <property type="entry name" value="LEUCINE-SPECIFIC-BINDING PROTEIN"/>
    <property type="match status" value="1"/>
</dbReference>
<dbReference type="EMBL" id="CP064782">
    <property type="protein sequence ID" value="QWT47769.1"/>
    <property type="molecule type" value="Genomic_DNA"/>
</dbReference>
<sequence length="383" mass="40827">MYRWLGLLLGAILLWGAAQPAGAVLRIGVIVSATGAASALGLPQRNAVALLPRRIGGEPVEYVVLDDNSDPVRTVALVRALLRAPGVDALIGPTTTPASLALLDFVADAQVPMLTPAGSSLVVQPLEARKRWAFKLTPSEASLSTVLLRHMARHGVRRLALIGFTDTYGESWRSYIEGAAPKAGVHLLLTERYGRMDQTVMGQVLNTMAAKPDGVLIAASGLPALLPQVSLRDKGYRGPIYQTMGASLGAFPLLAGKVAEGTWMVANPVLVADQLPPNHPLATQVAAYAQAYRARYRVAPEPFGGYVFDAGLLLQAAVPQALTHGHPGTPAFRQALRNALEHGAPLAGCQGIYRFTRDNHNGPEPLPRAMMQLRQGHWVLTPD</sequence>
<dbReference type="Proteomes" id="UP000683428">
    <property type="component" value="Chromosome"/>
</dbReference>
<feature type="domain" description="Leucine-binding protein" evidence="2">
    <location>
        <begin position="25"/>
        <end position="365"/>
    </location>
</feature>
<name>A0A975SK27_9RHOO</name>
<dbReference type="AlphaFoldDB" id="A0A975SK27"/>
<protein>
    <submittedName>
        <fullName evidence="3">ABC transporter substrate-binding protein</fullName>
    </submittedName>
</protein>
<evidence type="ECO:0000313" key="4">
    <source>
        <dbReference type="Proteomes" id="UP000683428"/>
    </source>
</evidence>
<evidence type="ECO:0000313" key="3">
    <source>
        <dbReference type="EMBL" id="QWT47769.1"/>
    </source>
</evidence>
<reference evidence="3" key="1">
    <citation type="submission" date="2020-11" db="EMBL/GenBank/DDBJ databases">
        <title>Azospira inquinata sp. nov.</title>
        <authorList>
            <person name="Moe W.M."/>
            <person name="Mikes M.C."/>
        </authorList>
    </citation>
    <scope>NUCLEOTIDE SEQUENCE</scope>
    <source>
        <strain evidence="3">Azo-3</strain>
    </source>
</reference>
<evidence type="ECO:0000259" key="2">
    <source>
        <dbReference type="Pfam" id="PF13458"/>
    </source>
</evidence>
<keyword evidence="4" id="KW-1185">Reference proteome</keyword>
<keyword evidence="1" id="KW-0732">Signal</keyword>
<accession>A0A975SK27</accession>
<dbReference type="InterPro" id="IPR051010">
    <property type="entry name" value="BCAA_transport"/>
</dbReference>
<dbReference type="KEGG" id="aiq:Azoinq_07715"/>
<dbReference type="PANTHER" id="PTHR30483:SF38">
    <property type="entry name" value="BLR7848 PROTEIN"/>
    <property type="match status" value="1"/>
</dbReference>
<gene>
    <name evidence="3" type="ORF">Azoinq_07715</name>
</gene>
<dbReference type="RefSeq" id="WP_216130325.1">
    <property type="nucleotide sequence ID" value="NZ_CP064782.1"/>
</dbReference>
<dbReference type="InterPro" id="IPR028081">
    <property type="entry name" value="Leu-bd"/>
</dbReference>
<evidence type="ECO:0000256" key="1">
    <source>
        <dbReference type="ARBA" id="ARBA00022729"/>
    </source>
</evidence>